<organism evidence="1 2">
    <name type="scientific">Chaetomium tenue</name>
    <dbReference type="NCBI Taxonomy" id="1854479"/>
    <lineage>
        <taxon>Eukaryota</taxon>
        <taxon>Fungi</taxon>
        <taxon>Dikarya</taxon>
        <taxon>Ascomycota</taxon>
        <taxon>Pezizomycotina</taxon>
        <taxon>Sordariomycetes</taxon>
        <taxon>Sordariomycetidae</taxon>
        <taxon>Sordariales</taxon>
        <taxon>Chaetomiaceae</taxon>
        <taxon>Chaetomium</taxon>
    </lineage>
</organism>
<proteinExistence type="predicted"/>
<dbReference type="EMBL" id="JAGIZQ010000004">
    <property type="protein sequence ID" value="KAH6632335.1"/>
    <property type="molecule type" value="Genomic_DNA"/>
</dbReference>
<keyword evidence="2" id="KW-1185">Reference proteome</keyword>
<evidence type="ECO:0000313" key="2">
    <source>
        <dbReference type="Proteomes" id="UP000724584"/>
    </source>
</evidence>
<name>A0ACB7P8S7_9PEZI</name>
<sequence>MDPEDQYFVFENRLDSFQDAQPVSKGKASTAASRAPKALVWPHKTLSPLALAKAGFFFQPHPKSPDNVVCFLCEKSLDGWEESDNPLEEHLKHSPTCGWAIMAAIEAGYGNYGKVHPLDPAMIEARKATFAGRWPYESKRGFKCKTKKLVEGGWKFTPSGEASDMTTCAYCNLALEGWESDDNPFDEHYRREPGCLFFALINQYPAPKKGRAKAGRASKASRLSVQSVATTVSDIGSFADVTADHDDSVMTTASTATQGGRKTAKGRKPAAGKGRKTKAKKGDDVEILEDEPQERPQPPAVKGRKRASDAMEDHAATDAEAPAPKKRAARGRASAVVDYPSLPDSDMVDAAPAKPPAGKKKARASSKTRKASQASVRSEASTASLRAHIPDDDELDRQLEADPERYNSNEEDMAVEQLPAPTKGRPKKAATVRTSSSQKNAGRESFAMFDPTPMVPDEAEIEADLEALQAEMGREQATDTKPLVVPKRGRKAGTRKASKQTKKAKEPSAEPGSTEEAPLPAQETEQPTQELESEPELEDPDVSTGTVVTKPASRPTAEKRGRGRPSKKSTASLASVEEPEQRRSFGAVVQPQAQPETARSQKPTPAQKNTPVKIARKAVPPPSHGPALTPGPMAATPPRASKTIPYPPSASRFQQPPSTPRRRLTPPVRANQATNLRTRSPQASDAENQPLSLQPAASVMPQRPVLAPLAIAQTPQRSSPSKRNIVSGLQSSQPWQPADLDLLFSSPLAKGSSSSSSSSDHGGDDKENSASVARLLRKGAELTSPEKRMTVEEWIYHNAGLAEQKLKYECEAMVAAFEGEGGRALSVLEGLVVDAA</sequence>
<comment type="caution">
    <text evidence="1">The sequence shown here is derived from an EMBL/GenBank/DDBJ whole genome shotgun (WGS) entry which is preliminary data.</text>
</comment>
<evidence type="ECO:0000313" key="1">
    <source>
        <dbReference type="EMBL" id="KAH6632335.1"/>
    </source>
</evidence>
<gene>
    <name evidence="1" type="ORF">F5144DRAFT_533770</name>
</gene>
<reference evidence="1 2" key="1">
    <citation type="journal article" date="2021" name="Nat. Commun.">
        <title>Genetic determinants of endophytism in the Arabidopsis root mycobiome.</title>
        <authorList>
            <person name="Mesny F."/>
            <person name="Miyauchi S."/>
            <person name="Thiergart T."/>
            <person name="Pickel B."/>
            <person name="Atanasova L."/>
            <person name="Karlsson M."/>
            <person name="Huettel B."/>
            <person name="Barry K.W."/>
            <person name="Haridas S."/>
            <person name="Chen C."/>
            <person name="Bauer D."/>
            <person name="Andreopoulos W."/>
            <person name="Pangilinan J."/>
            <person name="LaButti K."/>
            <person name="Riley R."/>
            <person name="Lipzen A."/>
            <person name="Clum A."/>
            <person name="Drula E."/>
            <person name="Henrissat B."/>
            <person name="Kohler A."/>
            <person name="Grigoriev I.V."/>
            <person name="Martin F.M."/>
            <person name="Hacquard S."/>
        </authorList>
    </citation>
    <scope>NUCLEOTIDE SEQUENCE [LARGE SCALE GENOMIC DNA]</scope>
    <source>
        <strain evidence="1 2">MPI-SDFR-AT-0079</strain>
    </source>
</reference>
<dbReference type="Proteomes" id="UP000724584">
    <property type="component" value="Unassembled WGS sequence"/>
</dbReference>
<protein>
    <submittedName>
        <fullName evidence="1">Uncharacterized protein</fullName>
    </submittedName>
</protein>
<accession>A0ACB7P8S7</accession>